<dbReference type="OrthoDB" id="17644at2759"/>
<accession>A0A9W8K096</accession>
<evidence type="ECO:0000256" key="6">
    <source>
        <dbReference type="ARBA" id="ARBA00023010"/>
    </source>
</evidence>
<evidence type="ECO:0000313" key="10">
    <source>
        <dbReference type="EMBL" id="KAJ3508718.1"/>
    </source>
</evidence>
<evidence type="ECO:0000256" key="8">
    <source>
        <dbReference type="ARBA" id="ARBA00023242"/>
    </source>
</evidence>
<evidence type="ECO:0000313" key="11">
    <source>
        <dbReference type="Proteomes" id="UP001148786"/>
    </source>
</evidence>
<gene>
    <name evidence="10" type="ORF">NLJ89_g5602</name>
</gene>
<dbReference type="Pfam" id="PF07575">
    <property type="entry name" value="Nucleopor_Nup85"/>
    <property type="match status" value="2"/>
</dbReference>
<keyword evidence="11" id="KW-1185">Reference proteome</keyword>
<comment type="subcellular location">
    <subcellularLocation>
        <location evidence="1 9">Nucleus</location>
        <location evidence="1 9">Nuclear pore complex</location>
    </subcellularLocation>
</comment>
<dbReference type="EMBL" id="JANKHO010000536">
    <property type="protein sequence ID" value="KAJ3508718.1"/>
    <property type="molecule type" value="Genomic_DNA"/>
</dbReference>
<dbReference type="GO" id="GO:0031965">
    <property type="term" value="C:nuclear membrane"/>
    <property type="evidence" value="ECO:0007669"/>
    <property type="project" value="UniProtKB-UniRule"/>
</dbReference>
<dbReference type="GO" id="GO:0006406">
    <property type="term" value="P:mRNA export from nucleus"/>
    <property type="evidence" value="ECO:0007669"/>
    <property type="project" value="TreeGrafter"/>
</dbReference>
<keyword evidence="4 9" id="KW-0509">mRNA transport</keyword>
<keyword evidence="8 9" id="KW-0539">Nucleus</keyword>
<comment type="function">
    <text evidence="9">Functions as a component of the nuclear pore complex (NPC).</text>
</comment>
<dbReference type="InterPro" id="IPR011502">
    <property type="entry name" value="Nucleoporin_Nup85"/>
</dbReference>
<comment type="similarity">
    <text evidence="2 9">Belongs to the nucleoporin Nup85 family.</text>
</comment>
<keyword evidence="5 9" id="KW-0653">Protein transport</keyword>
<keyword evidence="6 9" id="KW-0811">Translocation</keyword>
<dbReference type="Proteomes" id="UP001148786">
    <property type="component" value="Unassembled WGS sequence"/>
</dbReference>
<comment type="caution">
    <text evidence="10">The sequence shown here is derived from an EMBL/GenBank/DDBJ whole genome shotgun (WGS) entry which is preliminary data.</text>
</comment>
<name>A0A9W8K096_9AGAR</name>
<evidence type="ECO:0000256" key="3">
    <source>
        <dbReference type="ARBA" id="ARBA00022448"/>
    </source>
</evidence>
<dbReference type="PANTHER" id="PTHR13373">
    <property type="entry name" value="FROUNT PROTEIN-RELATED"/>
    <property type="match status" value="1"/>
</dbReference>
<keyword evidence="3 9" id="KW-0813">Transport</keyword>
<proteinExistence type="inferred from homology"/>
<comment type="subunit">
    <text evidence="9">Component of the nuclear pore complex (NPC).</text>
</comment>
<reference evidence="10" key="1">
    <citation type="submission" date="2022-07" db="EMBL/GenBank/DDBJ databases">
        <title>Genome Sequence of Agrocybe chaxingu.</title>
        <authorList>
            <person name="Buettner E."/>
        </authorList>
    </citation>
    <scope>NUCLEOTIDE SEQUENCE</scope>
    <source>
        <strain evidence="10">MP-N11</strain>
    </source>
</reference>
<dbReference type="GO" id="GO:0045893">
    <property type="term" value="P:positive regulation of DNA-templated transcription"/>
    <property type="evidence" value="ECO:0007669"/>
    <property type="project" value="TreeGrafter"/>
</dbReference>
<evidence type="ECO:0000256" key="7">
    <source>
        <dbReference type="ARBA" id="ARBA00023132"/>
    </source>
</evidence>
<evidence type="ECO:0000256" key="1">
    <source>
        <dbReference type="ARBA" id="ARBA00004567"/>
    </source>
</evidence>
<organism evidence="10 11">
    <name type="scientific">Agrocybe chaxingu</name>
    <dbReference type="NCBI Taxonomy" id="84603"/>
    <lineage>
        <taxon>Eukaryota</taxon>
        <taxon>Fungi</taxon>
        <taxon>Dikarya</taxon>
        <taxon>Basidiomycota</taxon>
        <taxon>Agaricomycotina</taxon>
        <taxon>Agaricomycetes</taxon>
        <taxon>Agaricomycetidae</taxon>
        <taxon>Agaricales</taxon>
        <taxon>Agaricineae</taxon>
        <taxon>Strophariaceae</taxon>
        <taxon>Agrocybe</taxon>
    </lineage>
</organism>
<protein>
    <recommendedName>
        <fullName evidence="9">Nuclear pore complex protein Nup85</fullName>
    </recommendedName>
</protein>
<dbReference type="GO" id="GO:0006606">
    <property type="term" value="P:protein import into nucleus"/>
    <property type="evidence" value="ECO:0007669"/>
    <property type="project" value="TreeGrafter"/>
</dbReference>
<evidence type="ECO:0000256" key="5">
    <source>
        <dbReference type="ARBA" id="ARBA00022927"/>
    </source>
</evidence>
<evidence type="ECO:0000256" key="2">
    <source>
        <dbReference type="ARBA" id="ARBA00005573"/>
    </source>
</evidence>
<sequence length="720" mass="81296">MPVVEHLNLAPPLVKAGQSEELVKSGQTLAATLSPADNTFAVFIQNAGLPTGDRRHAVDEDQPIYFAGRNTVPSSERRLFLTDTSIVFAALQNLLKDAATREPDWAQSEEYYAVIRKLAVDYVVHVQECWRHASTSISSGAALRNEEGPLQFSSDHYRSLFTSLSLFVVLYLPEFGYDQAPVADELMEWLNTHFIEPSTEEGDYLSTLDRPWEDEAFWPYLTRAVLRGLSKASLFFLGVLDQHPSTKLQRITSTLVPLIDSQPRLVSFSSERDFAYALRRWGDKVKALRIEMDSVPEEDRFDEFDNWWDKLSSIVGILEGRADVIQRVCEDLGADWKEVCVAWAVFVDPRMRRQELPDVVSQVIAEMSPDPTDSEDMMHAALFSGQAAEALQHASHLDPWLSGHLVDFMEILQLIEQDGDEESGLSLRDHHVLAYADYLHSDPALWRITVDYMYSCEHIGKCRADEILLRVPLRLHEQNSDIRVDSRIRAGDVVGVLRDVNKTCFQYQRENVRRTVCRIAAQTLVEDKDYGLAVSYCISAEDWRGLGRVVDNVLDEYITSGPSNFTKYALAIAPSVQELGSQSTVQGVFVHRLVFVVRYARFHELLEKQEYRDAADDLIAIFVGDVAPTAWWAVVLCDAIPLLRYASELLFSSSAASFLLQRLEDIFVRASQGAGDDYLSVLVRVMAARSEKEALERLKTVRLALAHYFARSLVLGMGTE</sequence>
<evidence type="ECO:0000256" key="4">
    <source>
        <dbReference type="ARBA" id="ARBA00022816"/>
    </source>
</evidence>
<dbReference type="AlphaFoldDB" id="A0A9W8K096"/>
<evidence type="ECO:0000256" key="9">
    <source>
        <dbReference type="RuleBase" id="RU365073"/>
    </source>
</evidence>
<dbReference type="GO" id="GO:0017056">
    <property type="term" value="F:structural constituent of nuclear pore"/>
    <property type="evidence" value="ECO:0007669"/>
    <property type="project" value="TreeGrafter"/>
</dbReference>
<keyword evidence="7 9" id="KW-0906">Nuclear pore complex</keyword>
<dbReference type="GO" id="GO:0031080">
    <property type="term" value="C:nuclear pore outer ring"/>
    <property type="evidence" value="ECO:0007669"/>
    <property type="project" value="TreeGrafter"/>
</dbReference>
<dbReference type="PANTHER" id="PTHR13373:SF21">
    <property type="entry name" value="NUCLEAR PORE COMPLEX PROTEIN NUP85"/>
    <property type="match status" value="1"/>
</dbReference>
<keyword evidence="9" id="KW-0472">Membrane</keyword>